<accession>A0ABS0YGI3</accession>
<gene>
    <name evidence="8" type="ORF">JFN91_14230</name>
</gene>
<dbReference type="EMBL" id="JAEMHL010000007">
    <property type="protein sequence ID" value="MBJ6751372.1"/>
    <property type="molecule type" value="Genomic_DNA"/>
</dbReference>
<keyword evidence="9" id="KW-1185">Reference proteome</keyword>
<evidence type="ECO:0000256" key="5">
    <source>
        <dbReference type="ARBA" id="ARBA00023136"/>
    </source>
</evidence>
<reference evidence="8 9" key="1">
    <citation type="submission" date="2020-12" db="EMBL/GenBank/DDBJ databases">
        <title>Geomonas sp. Red421, isolated from paddy soil.</title>
        <authorList>
            <person name="Xu Z."/>
            <person name="Zhang Z."/>
            <person name="Masuda Y."/>
            <person name="Itoh H."/>
            <person name="Senoo K."/>
        </authorList>
    </citation>
    <scope>NUCLEOTIDE SEQUENCE [LARGE SCALE GENOMIC DNA]</scope>
    <source>
        <strain evidence="8 9">Red421</strain>
    </source>
</reference>
<keyword evidence="4 6" id="KW-1133">Transmembrane helix</keyword>
<evidence type="ECO:0000256" key="2">
    <source>
        <dbReference type="ARBA" id="ARBA00022475"/>
    </source>
</evidence>
<dbReference type="Proteomes" id="UP000614714">
    <property type="component" value="Unassembled WGS sequence"/>
</dbReference>
<evidence type="ECO:0000256" key="6">
    <source>
        <dbReference type="SAM" id="Phobius"/>
    </source>
</evidence>
<dbReference type="RefSeq" id="WP_199389847.1">
    <property type="nucleotide sequence ID" value="NZ_JAEMHL010000007.1"/>
</dbReference>
<organism evidence="8 9">
    <name type="scientific">Geomonas anaerohicana</name>
    <dbReference type="NCBI Taxonomy" id="2798583"/>
    <lineage>
        <taxon>Bacteria</taxon>
        <taxon>Pseudomonadati</taxon>
        <taxon>Thermodesulfobacteriota</taxon>
        <taxon>Desulfuromonadia</taxon>
        <taxon>Geobacterales</taxon>
        <taxon>Geobacteraceae</taxon>
        <taxon>Geomonas</taxon>
    </lineage>
</organism>
<sequence length="303" mass="33025">MLTLITISIFVSVTVLVGALLYPLLSRREALRNRLAKLIPVKDDTPSLVAETEKWQSALASVGTRLQGKPGTLQVLRETVTAAGYKKEAVFAFVGAKIVFAITFAAVYLVLFALPRGTLTGGTSIIITLSLATAGYLLPTLWLDHRAKARKTAIFHALPDVLDLLTVCVEAGLGLDAALVRTVDNFQEKKCPLIEELEIVILEIGAGRPRPEALRGLAERTAVDDIKALVSMLVQTDKLGTSLGKTLRIYSDSLRTKRKQLAEEQAAKTAVKMLFPLTFCIFPGLLVVMLAPAFYRALKLFKH</sequence>
<keyword evidence="3 6" id="KW-0812">Transmembrane</keyword>
<keyword evidence="5 6" id="KW-0472">Membrane</keyword>
<comment type="subcellular location">
    <subcellularLocation>
        <location evidence="1">Cell membrane</location>
        <topology evidence="1">Multi-pass membrane protein</topology>
    </subcellularLocation>
</comment>
<name>A0ABS0YGI3_9BACT</name>
<dbReference type="InterPro" id="IPR018076">
    <property type="entry name" value="T2SS_GspF_dom"/>
</dbReference>
<evidence type="ECO:0000313" key="8">
    <source>
        <dbReference type="EMBL" id="MBJ6751372.1"/>
    </source>
</evidence>
<feature type="domain" description="Type II secretion system protein GspF" evidence="7">
    <location>
        <begin position="162"/>
        <end position="290"/>
    </location>
</feature>
<feature type="transmembrane region" description="Helical" evidence="6">
    <location>
        <begin position="274"/>
        <end position="295"/>
    </location>
</feature>
<feature type="transmembrane region" description="Helical" evidence="6">
    <location>
        <begin position="125"/>
        <end position="143"/>
    </location>
</feature>
<feature type="transmembrane region" description="Helical" evidence="6">
    <location>
        <begin position="6"/>
        <end position="25"/>
    </location>
</feature>
<comment type="caution">
    <text evidence="8">The sequence shown here is derived from an EMBL/GenBank/DDBJ whole genome shotgun (WGS) entry which is preliminary data.</text>
</comment>
<evidence type="ECO:0000256" key="4">
    <source>
        <dbReference type="ARBA" id="ARBA00022989"/>
    </source>
</evidence>
<dbReference type="PANTHER" id="PTHR35007">
    <property type="entry name" value="INTEGRAL MEMBRANE PROTEIN-RELATED"/>
    <property type="match status" value="1"/>
</dbReference>
<proteinExistence type="predicted"/>
<dbReference type="PANTHER" id="PTHR35007:SF2">
    <property type="entry name" value="PILUS ASSEMBLE PROTEIN"/>
    <property type="match status" value="1"/>
</dbReference>
<evidence type="ECO:0000256" key="3">
    <source>
        <dbReference type="ARBA" id="ARBA00022692"/>
    </source>
</evidence>
<feature type="transmembrane region" description="Helical" evidence="6">
    <location>
        <begin position="90"/>
        <end position="113"/>
    </location>
</feature>
<dbReference type="Pfam" id="PF00482">
    <property type="entry name" value="T2SSF"/>
    <property type="match status" value="1"/>
</dbReference>
<evidence type="ECO:0000256" key="1">
    <source>
        <dbReference type="ARBA" id="ARBA00004651"/>
    </source>
</evidence>
<protein>
    <submittedName>
        <fullName evidence="8">Type II secretion system F family protein</fullName>
    </submittedName>
</protein>
<evidence type="ECO:0000313" key="9">
    <source>
        <dbReference type="Proteomes" id="UP000614714"/>
    </source>
</evidence>
<keyword evidence="2" id="KW-1003">Cell membrane</keyword>
<evidence type="ECO:0000259" key="7">
    <source>
        <dbReference type="Pfam" id="PF00482"/>
    </source>
</evidence>